<name>A0A1D2N247_ORCCI</name>
<dbReference type="EMBL" id="LJIJ01000298">
    <property type="protein sequence ID" value="ODM99124.1"/>
    <property type="molecule type" value="Genomic_DNA"/>
</dbReference>
<evidence type="ECO:0000313" key="2">
    <source>
        <dbReference type="Proteomes" id="UP000094527"/>
    </source>
</evidence>
<reference evidence="1 2" key="1">
    <citation type="journal article" date="2016" name="Genome Biol. Evol.">
        <title>Gene Family Evolution Reflects Adaptation to Soil Environmental Stressors in the Genome of the Collembolan Orchesella cincta.</title>
        <authorList>
            <person name="Faddeeva-Vakhrusheva A."/>
            <person name="Derks M.F."/>
            <person name="Anvar S.Y."/>
            <person name="Agamennone V."/>
            <person name="Suring W."/>
            <person name="Smit S."/>
            <person name="van Straalen N.M."/>
            <person name="Roelofs D."/>
        </authorList>
    </citation>
    <scope>NUCLEOTIDE SEQUENCE [LARGE SCALE GENOMIC DNA]</scope>
    <source>
        <tissue evidence="1">Mixed pool</tissue>
    </source>
</reference>
<gene>
    <name evidence="1" type="ORF">Ocin01_07559</name>
</gene>
<protein>
    <submittedName>
        <fullName evidence="1">Uncharacterized protein</fullName>
    </submittedName>
</protein>
<organism evidence="1 2">
    <name type="scientific">Orchesella cincta</name>
    <name type="common">Springtail</name>
    <name type="synonym">Podura cincta</name>
    <dbReference type="NCBI Taxonomy" id="48709"/>
    <lineage>
        <taxon>Eukaryota</taxon>
        <taxon>Metazoa</taxon>
        <taxon>Ecdysozoa</taxon>
        <taxon>Arthropoda</taxon>
        <taxon>Hexapoda</taxon>
        <taxon>Collembola</taxon>
        <taxon>Entomobryomorpha</taxon>
        <taxon>Entomobryoidea</taxon>
        <taxon>Orchesellidae</taxon>
        <taxon>Orchesellinae</taxon>
        <taxon>Orchesella</taxon>
    </lineage>
</organism>
<proteinExistence type="predicted"/>
<accession>A0A1D2N247</accession>
<dbReference type="Proteomes" id="UP000094527">
    <property type="component" value="Unassembled WGS sequence"/>
</dbReference>
<evidence type="ECO:0000313" key="1">
    <source>
        <dbReference type="EMBL" id="ODM99124.1"/>
    </source>
</evidence>
<sequence length="63" mass="7425">MYKLVNQYEFPDYEIPEMQQGPRRRRYAFPIDVQDFRVQCPVGQKLHSSGVRCVPDNDGGDDY</sequence>
<comment type="caution">
    <text evidence="1">The sequence shown here is derived from an EMBL/GenBank/DDBJ whole genome shotgun (WGS) entry which is preliminary data.</text>
</comment>
<keyword evidence="2" id="KW-1185">Reference proteome</keyword>
<dbReference type="AlphaFoldDB" id="A0A1D2N247"/>